<proteinExistence type="predicted"/>
<dbReference type="AlphaFoldDB" id="A0A0E9XVT8"/>
<reference evidence="1" key="1">
    <citation type="submission" date="2014-11" db="EMBL/GenBank/DDBJ databases">
        <authorList>
            <person name="Amaro Gonzalez C."/>
        </authorList>
    </citation>
    <scope>NUCLEOTIDE SEQUENCE</scope>
</reference>
<organism evidence="1">
    <name type="scientific">Anguilla anguilla</name>
    <name type="common">European freshwater eel</name>
    <name type="synonym">Muraena anguilla</name>
    <dbReference type="NCBI Taxonomy" id="7936"/>
    <lineage>
        <taxon>Eukaryota</taxon>
        <taxon>Metazoa</taxon>
        <taxon>Chordata</taxon>
        <taxon>Craniata</taxon>
        <taxon>Vertebrata</taxon>
        <taxon>Euteleostomi</taxon>
        <taxon>Actinopterygii</taxon>
        <taxon>Neopterygii</taxon>
        <taxon>Teleostei</taxon>
        <taxon>Anguilliformes</taxon>
        <taxon>Anguillidae</taxon>
        <taxon>Anguilla</taxon>
    </lineage>
</organism>
<protein>
    <submittedName>
        <fullName evidence="1">Uncharacterized protein</fullName>
    </submittedName>
</protein>
<accession>A0A0E9XVT8</accession>
<dbReference type="EMBL" id="GBXM01002774">
    <property type="protein sequence ID" value="JAI05804.1"/>
    <property type="molecule type" value="Transcribed_RNA"/>
</dbReference>
<name>A0A0E9XVT8_ANGAN</name>
<evidence type="ECO:0000313" key="1">
    <source>
        <dbReference type="EMBL" id="JAI05804.1"/>
    </source>
</evidence>
<sequence length="30" mass="3482">MLVKDKSWNAHCLSQLSLKMHHSKVSQDMV</sequence>
<reference evidence="1" key="2">
    <citation type="journal article" date="2015" name="Fish Shellfish Immunol.">
        <title>Early steps in the European eel (Anguilla anguilla)-Vibrio vulnificus interaction in the gills: Role of the RtxA13 toxin.</title>
        <authorList>
            <person name="Callol A."/>
            <person name="Pajuelo D."/>
            <person name="Ebbesson L."/>
            <person name="Teles M."/>
            <person name="MacKenzie S."/>
            <person name="Amaro C."/>
        </authorList>
    </citation>
    <scope>NUCLEOTIDE SEQUENCE</scope>
</reference>